<feature type="transmembrane region" description="Helical" evidence="6">
    <location>
        <begin position="105"/>
        <end position="125"/>
    </location>
</feature>
<protein>
    <submittedName>
        <fullName evidence="7">BAX inhibitor (BI)-1/YccA family protein</fullName>
    </submittedName>
</protein>
<dbReference type="PANTHER" id="PTHR23291:SF50">
    <property type="entry name" value="PROTEIN LIFEGUARD 4"/>
    <property type="match status" value="1"/>
</dbReference>
<dbReference type="InterPro" id="IPR006214">
    <property type="entry name" value="Bax_inhibitor_1-related"/>
</dbReference>
<feature type="transmembrane region" description="Helical" evidence="6">
    <location>
        <begin position="46"/>
        <end position="69"/>
    </location>
</feature>
<dbReference type="KEGG" id="mbah:HYN46_10835"/>
<feature type="transmembrane region" description="Helical" evidence="6">
    <location>
        <begin position="226"/>
        <end position="246"/>
    </location>
</feature>
<reference evidence="7 8" key="1">
    <citation type="submission" date="2018-07" db="EMBL/GenBank/DDBJ databases">
        <title>Genome sequencing of Moraxellaceae gen. HYN0046.</title>
        <authorList>
            <person name="Kim M."/>
            <person name="Yi H."/>
        </authorList>
    </citation>
    <scope>NUCLEOTIDE SEQUENCE [LARGE SCALE GENOMIC DNA]</scope>
    <source>
        <strain evidence="7 8">HYN0046</strain>
    </source>
</reference>
<evidence type="ECO:0000256" key="5">
    <source>
        <dbReference type="ARBA" id="ARBA00023136"/>
    </source>
</evidence>
<evidence type="ECO:0000256" key="2">
    <source>
        <dbReference type="ARBA" id="ARBA00010350"/>
    </source>
</evidence>
<feature type="transmembrane region" description="Helical" evidence="6">
    <location>
        <begin position="75"/>
        <end position="93"/>
    </location>
</feature>
<comment type="similarity">
    <text evidence="2 6">Belongs to the BI1 family.</text>
</comment>
<accession>A0A345P7N2</accession>
<name>A0A345P7N2_9GAMM</name>
<dbReference type="EMBL" id="CP031222">
    <property type="protein sequence ID" value="AXI03291.1"/>
    <property type="molecule type" value="Genomic_DNA"/>
</dbReference>
<dbReference type="CDD" id="cd10432">
    <property type="entry name" value="BI-1-like_bacterial"/>
    <property type="match status" value="1"/>
</dbReference>
<dbReference type="OrthoDB" id="9793828at2"/>
<feature type="transmembrane region" description="Helical" evidence="6">
    <location>
        <begin position="131"/>
        <end position="150"/>
    </location>
</feature>
<dbReference type="AlphaFoldDB" id="A0A345P7N2"/>
<keyword evidence="5 6" id="KW-0472">Membrane</keyword>
<evidence type="ECO:0000256" key="1">
    <source>
        <dbReference type="ARBA" id="ARBA00004141"/>
    </source>
</evidence>
<evidence type="ECO:0000313" key="7">
    <source>
        <dbReference type="EMBL" id="AXI03291.1"/>
    </source>
</evidence>
<dbReference type="Proteomes" id="UP000253940">
    <property type="component" value="Chromosome"/>
</dbReference>
<keyword evidence="8" id="KW-1185">Reference proteome</keyword>
<keyword evidence="3 6" id="KW-0812">Transmembrane</keyword>
<comment type="subcellular location">
    <subcellularLocation>
        <location evidence="1">Membrane</location>
        <topology evidence="1">Multi-pass membrane protein</topology>
    </subcellularLocation>
</comment>
<feature type="transmembrane region" description="Helical" evidence="6">
    <location>
        <begin position="162"/>
        <end position="180"/>
    </location>
</feature>
<feature type="transmembrane region" description="Helical" evidence="6">
    <location>
        <begin position="186"/>
        <end position="205"/>
    </location>
</feature>
<gene>
    <name evidence="7" type="ORF">HYN46_10835</name>
</gene>
<evidence type="ECO:0000313" key="8">
    <source>
        <dbReference type="Proteomes" id="UP000253940"/>
    </source>
</evidence>
<evidence type="ECO:0000256" key="4">
    <source>
        <dbReference type="ARBA" id="ARBA00022989"/>
    </source>
</evidence>
<evidence type="ECO:0000256" key="3">
    <source>
        <dbReference type="ARBA" id="ARBA00022692"/>
    </source>
</evidence>
<evidence type="ECO:0000256" key="6">
    <source>
        <dbReference type="RuleBase" id="RU004379"/>
    </source>
</evidence>
<dbReference type="PANTHER" id="PTHR23291">
    <property type="entry name" value="BAX INHIBITOR-RELATED"/>
    <property type="match status" value="1"/>
</dbReference>
<dbReference type="Pfam" id="PF01027">
    <property type="entry name" value="Bax1-I"/>
    <property type="match status" value="1"/>
</dbReference>
<organism evidence="7 8">
    <name type="scientific">Aquirhabdus parva</name>
    <dbReference type="NCBI Taxonomy" id="2283318"/>
    <lineage>
        <taxon>Bacteria</taxon>
        <taxon>Pseudomonadati</taxon>
        <taxon>Pseudomonadota</taxon>
        <taxon>Gammaproteobacteria</taxon>
        <taxon>Moraxellales</taxon>
        <taxon>Moraxellaceae</taxon>
        <taxon>Aquirhabdus</taxon>
    </lineage>
</organism>
<proteinExistence type="inferred from homology"/>
<sequence length="251" mass="28073">MQDKLKHLEAAMNILHEKLYDHQEDEPWGLAFDDGFPEYLYAIYRYMTFGLCMSGLVAYLCASSSLYRTLATEPFILPTLLAIPLVVVVTLSTQTEHIRISTAKFYFLMFAVLIGFSFAGIFQIYLGDSVAKAFCAIAAAFFILSIVGFFTKRSLTRMGTLLLLSFVGISVLGCINVWVTSPPIDLIISSVGIVIFSSLTAFNTPKIEKRYYTVCPDCEPRNREPILGALGLYLDFINVFLAPLRLTYSKS</sequence>
<dbReference type="GO" id="GO:0005886">
    <property type="term" value="C:plasma membrane"/>
    <property type="evidence" value="ECO:0007669"/>
    <property type="project" value="TreeGrafter"/>
</dbReference>
<keyword evidence="4 6" id="KW-1133">Transmembrane helix</keyword>